<dbReference type="Pfam" id="PF05003">
    <property type="entry name" value="DUF668"/>
    <property type="match status" value="1"/>
</dbReference>
<feature type="region of interest" description="Disordered" evidence="1">
    <location>
        <begin position="282"/>
        <end position="304"/>
    </location>
</feature>
<comment type="caution">
    <text evidence="4">The sequence shown here is derived from an EMBL/GenBank/DDBJ whole genome shotgun (WGS) entry which is preliminary data.</text>
</comment>
<dbReference type="InterPro" id="IPR021864">
    <property type="entry name" value="DUF3475"/>
</dbReference>
<evidence type="ECO:0000313" key="4">
    <source>
        <dbReference type="EMBL" id="KAF6143221.1"/>
    </source>
</evidence>
<dbReference type="OrthoDB" id="673374at2759"/>
<reference evidence="4 5" key="1">
    <citation type="journal article" date="2020" name="IScience">
        <title>Genome Sequencing of the Endangered Kingdonia uniflora (Circaeasteraceae, Ranunculales) Reveals Potential Mechanisms of Evolutionary Specialization.</title>
        <authorList>
            <person name="Sun Y."/>
            <person name="Deng T."/>
            <person name="Zhang A."/>
            <person name="Moore M.J."/>
            <person name="Landis J.B."/>
            <person name="Lin N."/>
            <person name="Zhang H."/>
            <person name="Zhang X."/>
            <person name="Huang J."/>
            <person name="Zhang X."/>
            <person name="Sun H."/>
            <person name="Wang H."/>
        </authorList>
    </citation>
    <scope>NUCLEOTIDE SEQUENCE [LARGE SCALE GENOMIC DNA]</scope>
    <source>
        <strain evidence="4">TB1705</strain>
        <tissue evidence="4">Leaf</tissue>
    </source>
</reference>
<organism evidence="4 5">
    <name type="scientific">Kingdonia uniflora</name>
    <dbReference type="NCBI Taxonomy" id="39325"/>
    <lineage>
        <taxon>Eukaryota</taxon>
        <taxon>Viridiplantae</taxon>
        <taxon>Streptophyta</taxon>
        <taxon>Embryophyta</taxon>
        <taxon>Tracheophyta</taxon>
        <taxon>Spermatophyta</taxon>
        <taxon>Magnoliopsida</taxon>
        <taxon>Ranunculales</taxon>
        <taxon>Circaeasteraceae</taxon>
        <taxon>Kingdonia</taxon>
    </lineage>
</organism>
<dbReference type="PANTHER" id="PTHR31371">
    <property type="entry name" value="BNAC09G50660D PROTEIN"/>
    <property type="match status" value="1"/>
</dbReference>
<dbReference type="Proteomes" id="UP000541444">
    <property type="component" value="Unassembled WGS sequence"/>
</dbReference>
<evidence type="ECO:0000313" key="5">
    <source>
        <dbReference type="Proteomes" id="UP000541444"/>
    </source>
</evidence>
<dbReference type="Pfam" id="PF11961">
    <property type="entry name" value="DUF3475"/>
    <property type="match status" value="1"/>
</dbReference>
<feature type="domain" description="DUF668" evidence="2">
    <location>
        <begin position="354"/>
        <end position="441"/>
    </location>
</feature>
<feature type="domain" description="DUF3475" evidence="3">
    <location>
        <begin position="38"/>
        <end position="94"/>
    </location>
</feature>
<dbReference type="EMBL" id="JACGCM010002211">
    <property type="protein sequence ID" value="KAF6143221.1"/>
    <property type="molecule type" value="Genomic_DNA"/>
</dbReference>
<dbReference type="PANTHER" id="PTHR31371:SF13">
    <property type="entry name" value="OS05G0457600 PROTEIN"/>
    <property type="match status" value="1"/>
</dbReference>
<evidence type="ECO:0000256" key="1">
    <source>
        <dbReference type="SAM" id="MobiDB-lite"/>
    </source>
</evidence>
<dbReference type="GO" id="GO:0045927">
    <property type="term" value="P:positive regulation of growth"/>
    <property type="evidence" value="ECO:0007669"/>
    <property type="project" value="InterPro"/>
</dbReference>
<sequence>MWFSEIGNRVGSGIKRSLTNNDTNNNNNKVFRQEKLNILAFETAKTMSRLVSLQKSLSDNELLKLRKCIIKSVGVSYLTSKDEEVLLKLACTEKMEDLDLAAIAVARLGKRCSDPSLNDFETMYEDLKLGFVDLGNFFVMKKIERTMDKMEKFISATSDLYSGLETLAEMELSERKVKQWKYNGTVTIQKANFDLFDQKMSWQKQHVRHLRQVSLWGQTFNKAVRLMVRTICIVYARMCVVFSRYISVLPPAAARHVRFHSDPIIQLHKDSCSVDLNKAKVKGENCSSSPKNCSGSPKNSPKLRKSTFWSGELEPVRSRQSFIGLCNGFNEENHSCPFALGKMNVLIKQATPSTIGGSGLGLRYANVVILTEKYLKSSCNADATTRDDIYRMLTITLRKLVKSKLKRHLGSNEPGSVHADSSDGLKNIMSWLGPMARDTIKWQAERNVEKKNFDARPKVLLLQTLFFADREKTEATIAEVLVGLSCVRRHDISRVKV</sequence>
<keyword evidence="5" id="KW-1185">Reference proteome</keyword>
<proteinExistence type="predicted"/>
<feature type="compositionally biased region" description="Polar residues" evidence="1">
    <location>
        <begin position="285"/>
        <end position="299"/>
    </location>
</feature>
<evidence type="ECO:0000259" key="2">
    <source>
        <dbReference type="Pfam" id="PF05003"/>
    </source>
</evidence>
<evidence type="ECO:0008006" key="6">
    <source>
        <dbReference type="Google" id="ProtNLM"/>
    </source>
</evidence>
<accession>A0A7J7LKM2</accession>
<gene>
    <name evidence="4" type="ORF">GIB67_038062</name>
</gene>
<evidence type="ECO:0000259" key="3">
    <source>
        <dbReference type="Pfam" id="PF11961"/>
    </source>
</evidence>
<dbReference type="InterPro" id="IPR007700">
    <property type="entry name" value="DUF668"/>
</dbReference>
<protein>
    <recommendedName>
        <fullName evidence="6">DUF3475 domain-containing protein</fullName>
    </recommendedName>
</protein>
<name>A0A7J7LKM2_9MAGN</name>
<dbReference type="AlphaFoldDB" id="A0A7J7LKM2"/>